<dbReference type="Proteomes" id="UP000093129">
    <property type="component" value="Unassembled WGS sequence"/>
</dbReference>
<feature type="compositionally biased region" description="Basic and acidic residues" evidence="1">
    <location>
        <begin position="1"/>
        <end position="12"/>
    </location>
</feature>
<dbReference type="EMBL" id="MASQ01000182">
    <property type="protein sequence ID" value="OCB01270.1"/>
    <property type="molecule type" value="Genomic_DNA"/>
</dbReference>
<comment type="caution">
    <text evidence="2">The sequence shown here is derived from an EMBL/GenBank/DDBJ whole genome shotgun (WGS) entry which is preliminary data.</text>
</comment>
<evidence type="ECO:0000313" key="2">
    <source>
        <dbReference type="EMBL" id="OCB01270.1"/>
    </source>
</evidence>
<gene>
    <name evidence="2" type="ORF">BBC27_04895</name>
</gene>
<evidence type="ECO:0000313" key="3">
    <source>
        <dbReference type="Proteomes" id="UP000093129"/>
    </source>
</evidence>
<dbReference type="AlphaFoldDB" id="A0A1B9BUB8"/>
<sequence>MSEGPKLSDDKLGVTGGTMTPPDQFRYANSIRIYSGAGDVILEFGVARPEDGQTMTIKSEGVIGVALPGLVAKNMALQILAQMPGLSAEMVKIAASLGDNNVTFTTPSA</sequence>
<reference evidence="2 3" key="1">
    <citation type="submission" date="2016-07" db="EMBL/GenBank/DDBJ databases">
        <title>Draft genome of a psychrotolerant acidophile Acidithiobacillus ferrivorans strain YL15.</title>
        <authorList>
            <person name="Peng T."/>
            <person name="Ma L."/>
            <person name="Nan M."/>
            <person name="An N."/>
            <person name="Wang M."/>
            <person name="Qiu G."/>
            <person name="Zeng W."/>
        </authorList>
    </citation>
    <scope>NUCLEOTIDE SEQUENCE [LARGE SCALE GENOMIC DNA]</scope>
    <source>
        <strain evidence="2 3">YL15</strain>
    </source>
</reference>
<feature type="region of interest" description="Disordered" evidence="1">
    <location>
        <begin position="1"/>
        <end position="21"/>
    </location>
</feature>
<protein>
    <submittedName>
        <fullName evidence="2">Uncharacterized protein</fullName>
    </submittedName>
</protein>
<name>A0A1B9BUB8_9PROT</name>
<accession>A0A1B9BUB8</accession>
<proteinExistence type="predicted"/>
<organism evidence="2 3">
    <name type="scientific">Acidithiobacillus ferrivorans</name>
    <dbReference type="NCBI Taxonomy" id="160808"/>
    <lineage>
        <taxon>Bacteria</taxon>
        <taxon>Pseudomonadati</taxon>
        <taxon>Pseudomonadota</taxon>
        <taxon>Acidithiobacillia</taxon>
        <taxon>Acidithiobacillales</taxon>
        <taxon>Acidithiobacillaceae</taxon>
        <taxon>Acidithiobacillus</taxon>
    </lineage>
</organism>
<evidence type="ECO:0000256" key="1">
    <source>
        <dbReference type="SAM" id="MobiDB-lite"/>
    </source>
</evidence>